<dbReference type="KEGG" id="pno:SNOG_08466"/>
<organism evidence="2 3">
    <name type="scientific">Phaeosphaeria nodorum (strain SN15 / ATCC MYA-4574 / FGSC 10173)</name>
    <name type="common">Glume blotch fungus</name>
    <name type="synonym">Parastagonospora nodorum</name>
    <dbReference type="NCBI Taxonomy" id="321614"/>
    <lineage>
        <taxon>Eukaryota</taxon>
        <taxon>Fungi</taxon>
        <taxon>Dikarya</taxon>
        <taxon>Ascomycota</taxon>
        <taxon>Pezizomycotina</taxon>
        <taxon>Dothideomycetes</taxon>
        <taxon>Pleosporomycetidae</taxon>
        <taxon>Pleosporales</taxon>
        <taxon>Pleosporineae</taxon>
        <taxon>Phaeosphaeriaceae</taxon>
        <taxon>Parastagonospora</taxon>
    </lineage>
</organism>
<dbReference type="Proteomes" id="UP000663193">
    <property type="component" value="Chromosome 2"/>
</dbReference>
<name>A0A7U2ESW5_PHANO</name>
<feature type="region of interest" description="Disordered" evidence="1">
    <location>
        <begin position="26"/>
        <end position="63"/>
    </location>
</feature>
<feature type="compositionally biased region" description="Basic and acidic residues" evidence="1">
    <location>
        <begin position="44"/>
        <end position="56"/>
    </location>
</feature>
<dbReference type="VEuPathDB" id="FungiDB:JI435_084660"/>
<keyword evidence="3" id="KW-1185">Reference proteome</keyword>
<evidence type="ECO:0008006" key="4">
    <source>
        <dbReference type="Google" id="ProtNLM"/>
    </source>
</evidence>
<dbReference type="OrthoDB" id="5386330at2759"/>
<dbReference type="AlphaFoldDB" id="A0A7U2ESW5"/>
<gene>
    <name evidence="2" type="ORF">JI435_084660</name>
</gene>
<dbReference type="PANTHER" id="PTHR37540:SF5">
    <property type="entry name" value="TRANSCRIPTION FACTOR DOMAIN-CONTAINING PROTEIN"/>
    <property type="match status" value="1"/>
</dbReference>
<evidence type="ECO:0000313" key="2">
    <source>
        <dbReference type="EMBL" id="QRC92456.1"/>
    </source>
</evidence>
<evidence type="ECO:0000256" key="1">
    <source>
        <dbReference type="SAM" id="MobiDB-lite"/>
    </source>
</evidence>
<dbReference type="EMBL" id="CP069024">
    <property type="protein sequence ID" value="QRC92456.1"/>
    <property type="molecule type" value="Genomic_DNA"/>
</dbReference>
<dbReference type="OMA" id="FMTHATE"/>
<reference evidence="3" key="1">
    <citation type="journal article" date="2021" name="BMC Genomics">
        <title>Chromosome-level genome assembly and manually-curated proteome of model necrotroph Parastagonospora nodorum Sn15 reveals a genome-wide trove of candidate effector homologs, and redundancy of virulence-related functions within an accessory chromosome.</title>
        <authorList>
            <person name="Bertazzoni S."/>
            <person name="Jones D.A.B."/>
            <person name="Phan H.T."/>
            <person name="Tan K.-C."/>
            <person name="Hane J.K."/>
        </authorList>
    </citation>
    <scope>NUCLEOTIDE SEQUENCE [LARGE SCALE GENOMIC DNA]</scope>
    <source>
        <strain evidence="3">SN15 / ATCC MYA-4574 / FGSC 10173)</strain>
    </source>
</reference>
<protein>
    <recommendedName>
        <fullName evidence="4">Transcription factor domain-containing protein</fullName>
    </recommendedName>
</protein>
<dbReference type="RefSeq" id="XP_001798777.1">
    <property type="nucleotide sequence ID" value="XM_001798725.1"/>
</dbReference>
<dbReference type="PANTHER" id="PTHR37540">
    <property type="entry name" value="TRANSCRIPTION FACTOR (ACR-2), PUTATIVE-RELATED-RELATED"/>
    <property type="match status" value="1"/>
</dbReference>
<evidence type="ECO:0000313" key="3">
    <source>
        <dbReference type="Proteomes" id="UP000663193"/>
    </source>
</evidence>
<sequence>MPTQFMFIDSSNGGVNAKPDKIVRSFVMKSARNKKPWSTRPRSSKSEEPPGAKDQRNSLSRNYSIVEKGSCRSNVPRIQCNRYPAPNDSVATPPSSLTSDSVFSSQDAVCACDSPVSSLTSPQAECMGGDEALALIPPQHELPPNYNMLNLTSLGTLDCLVVPLDRHSEGLLHRFIEAAAPRLIPVDPHRFSQQAGKDWIQTCVQSNVGAPFIYAVLACSARAVQLDPEVYKWRAVSEVNGLLSDPRTSTNDTTIAAVLILLANEEAELADPKRRGDENKCKLTRAANEAHHNGLRTMIQQRGGLAALNGNRVLQVCLLMHSIAQSISTFKQPYAVLVNASGQVEDYAVTTSQLPSAFAHILRPFRELNIDRSLLRIIFASTVFIVDLTDWYSCGICPTDSLDLQKHASLLMYRLFDWHQQSECGSVGGPTPTSPVDQSVCLALLIFLVNATEPNAGPLGPRLSKVVTKLRQSLQRISMLRWAKCPDLLLWVLTMGALGAGSYSRANKTYGDPCLGFFTGNIKLALAGKFVHQRPSIDHLIDILGSCLWVPSVFNKRVRSLSMPIGLCGTCIIEVEDASSSEDELVDGEYALGHSTTSRFFAVDRLEG</sequence>
<accession>A0A7U2ESW5</accession>
<proteinExistence type="predicted"/>